<evidence type="ECO:0000256" key="1">
    <source>
        <dbReference type="SAM" id="Phobius"/>
    </source>
</evidence>
<keyword evidence="1" id="KW-0812">Transmembrane</keyword>
<organism evidence="2 3">
    <name type="scientific">Monilinia fructigena</name>
    <dbReference type="NCBI Taxonomy" id="38457"/>
    <lineage>
        <taxon>Eukaryota</taxon>
        <taxon>Fungi</taxon>
        <taxon>Dikarya</taxon>
        <taxon>Ascomycota</taxon>
        <taxon>Pezizomycotina</taxon>
        <taxon>Leotiomycetes</taxon>
        <taxon>Helotiales</taxon>
        <taxon>Sclerotiniaceae</taxon>
        <taxon>Monilinia</taxon>
    </lineage>
</organism>
<evidence type="ECO:0000313" key="2">
    <source>
        <dbReference type="EMBL" id="RAL62186.1"/>
    </source>
</evidence>
<proteinExistence type="predicted"/>
<keyword evidence="1" id="KW-0472">Membrane</keyword>
<sequence>MNKFSNQIDSDETGLRYGAVGAMLGGLAAQELTTKNKGGGKNEKVAFAMLGAVVGALAGKSFGKEYMKIEEERGEIGTKVDMIGSMLQTQNSQ</sequence>
<feature type="transmembrane region" description="Helical" evidence="1">
    <location>
        <begin position="45"/>
        <end position="63"/>
    </location>
</feature>
<keyword evidence="3" id="KW-1185">Reference proteome</keyword>
<comment type="caution">
    <text evidence="2">The sequence shown here is derived from an EMBL/GenBank/DDBJ whole genome shotgun (WGS) entry which is preliminary data.</text>
</comment>
<name>A0A395IQ18_9HELO</name>
<accession>A0A395IQ18</accession>
<gene>
    <name evidence="2" type="ORF">DID88_002670</name>
</gene>
<dbReference type="Proteomes" id="UP000249056">
    <property type="component" value="Unassembled WGS sequence"/>
</dbReference>
<reference evidence="2 3" key="1">
    <citation type="submission" date="2018-06" db="EMBL/GenBank/DDBJ databases">
        <title>Genome Sequence of the Brown Rot Fungal Pathogen Monilinia fructigena.</title>
        <authorList>
            <person name="Landi L."/>
            <person name="De Miccolis Angelini R.M."/>
            <person name="Pollastro S."/>
            <person name="Abate D."/>
            <person name="Faretra F."/>
            <person name="Romanazzi G."/>
        </authorList>
    </citation>
    <scope>NUCLEOTIDE SEQUENCE [LARGE SCALE GENOMIC DNA]</scope>
    <source>
        <strain evidence="2 3">Mfrg269</strain>
    </source>
</reference>
<evidence type="ECO:0000313" key="3">
    <source>
        <dbReference type="Proteomes" id="UP000249056"/>
    </source>
</evidence>
<keyword evidence="1" id="KW-1133">Transmembrane helix</keyword>
<evidence type="ECO:0008006" key="4">
    <source>
        <dbReference type="Google" id="ProtNLM"/>
    </source>
</evidence>
<dbReference type="AlphaFoldDB" id="A0A395IQ18"/>
<protein>
    <recommendedName>
        <fullName evidence="4">Glycine zipper 2TM domain-containing protein</fullName>
    </recommendedName>
</protein>
<dbReference type="EMBL" id="QKRW01000026">
    <property type="protein sequence ID" value="RAL62186.1"/>
    <property type="molecule type" value="Genomic_DNA"/>
</dbReference>